<dbReference type="Proteomes" id="UP000476696">
    <property type="component" value="Unassembled WGS sequence"/>
</dbReference>
<dbReference type="Pfam" id="PF20455">
    <property type="entry name" value="DUF6708"/>
    <property type="match status" value="1"/>
</dbReference>
<evidence type="ECO:0000313" key="3">
    <source>
        <dbReference type="EMBL" id="NGX88343.1"/>
    </source>
</evidence>
<protein>
    <recommendedName>
        <fullName evidence="2">DUF6708 domain-containing protein</fullName>
    </recommendedName>
</protein>
<feature type="transmembrane region" description="Helical" evidence="1">
    <location>
        <begin position="58"/>
        <end position="84"/>
    </location>
</feature>
<keyword evidence="4" id="KW-1185">Reference proteome</keyword>
<comment type="caution">
    <text evidence="3">The sequence shown here is derived from an EMBL/GenBank/DDBJ whole genome shotgun (WGS) entry which is preliminary data.</text>
</comment>
<gene>
    <name evidence="3" type="ORF">GW579_14785</name>
</gene>
<accession>A0A6M2B6T2</accession>
<evidence type="ECO:0000313" key="4">
    <source>
        <dbReference type="Proteomes" id="UP000476696"/>
    </source>
</evidence>
<organism evidence="3 4">
    <name type="scientific">Rahnella contaminans</name>
    <dbReference type="NCBI Taxonomy" id="2703882"/>
    <lineage>
        <taxon>Bacteria</taxon>
        <taxon>Pseudomonadati</taxon>
        <taxon>Pseudomonadota</taxon>
        <taxon>Gammaproteobacteria</taxon>
        <taxon>Enterobacterales</taxon>
        <taxon>Yersiniaceae</taxon>
        <taxon>Rahnella</taxon>
    </lineage>
</organism>
<keyword evidence="1" id="KW-0812">Transmembrane</keyword>
<feature type="domain" description="DUF6708" evidence="2">
    <location>
        <begin position="104"/>
        <end position="228"/>
    </location>
</feature>
<name>A0A6M2B6T2_9GAMM</name>
<proteinExistence type="predicted"/>
<sequence>MQTRLLQEQRFSKLTPQAEKWEEDLPEKYDLQQPTAPKLIRVNEINDTWMEIPRYENIAWHGMWVISILSILSLFTYCSLFQFSEFYSEASVDSKIFILVAIFSFLSIFLFFFKMALFVPRGTPVRFNRKRQKVYVYEHQRSIWPWMRWPTVIKVFDWTDIHGEMLMYSGRYDYGHRLSCAVCQRGTYEVIDRFLLSYTVGDNRMIRGLWNHCCLYMQYKPVPETPLLTRKPLSWTPLNTVRWPEDLDKESKTAPE</sequence>
<reference evidence="3 4" key="2">
    <citation type="submission" date="2020-03" db="EMBL/GenBank/DDBJ databases">
        <title>Rahnella aceri sp. nov., isoated from traditional Jeju Makgeolli.</title>
        <authorList>
            <person name="Kim I.S."/>
            <person name="Jeon D."/>
        </authorList>
    </citation>
    <scope>NUCLEOTIDE SEQUENCE [LARGE SCALE GENOMIC DNA]</scope>
    <source>
        <strain evidence="3 4">Lac-M11</strain>
    </source>
</reference>
<evidence type="ECO:0000259" key="2">
    <source>
        <dbReference type="Pfam" id="PF20455"/>
    </source>
</evidence>
<feature type="transmembrane region" description="Helical" evidence="1">
    <location>
        <begin position="96"/>
        <end position="119"/>
    </location>
</feature>
<keyword evidence="1" id="KW-1133">Transmembrane helix</keyword>
<keyword evidence="1" id="KW-0472">Membrane</keyword>
<dbReference type="EMBL" id="JAADJS010000003">
    <property type="protein sequence ID" value="NGX88343.1"/>
    <property type="molecule type" value="Genomic_DNA"/>
</dbReference>
<reference evidence="3 4" key="1">
    <citation type="submission" date="2020-01" db="EMBL/GenBank/DDBJ databases">
        <authorList>
            <person name="Lee S.D."/>
        </authorList>
    </citation>
    <scope>NUCLEOTIDE SEQUENCE [LARGE SCALE GENOMIC DNA]</scope>
    <source>
        <strain evidence="3 4">Lac-M11</strain>
    </source>
</reference>
<evidence type="ECO:0000256" key="1">
    <source>
        <dbReference type="SAM" id="Phobius"/>
    </source>
</evidence>
<dbReference type="AlphaFoldDB" id="A0A6M2B6T2"/>
<dbReference type="InterPro" id="IPR046554">
    <property type="entry name" value="DUF6708"/>
</dbReference>